<evidence type="ECO:0000256" key="7">
    <source>
        <dbReference type="ARBA" id="ARBA00023022"/>
    </source>
</evidence>
<evidence type="ECO:0000256" key="3">
    <source>
        <dbReference type="ARBA" id="ARBA00022525"/>
    </source>
</evidence>
<organism evidence="10 11">
    <name type="scientific">Timema podura</name>
    <name type="common">Walking stick</name>
    <dbReference type="NCBI Taxonomy" id="61482"/>
    <lineage>
        <taxon>Eukaryota</taxon>
        <taxon>Metazoa</taxon>
        <taxon>Ecdysozoa</taxon>
        <taxon>Arthropoda</taxon>
        <taxon>Hexapoda</taxon>
        <taxon>Insecta</taxon>
        <taxon>Pterygota</taxon>
        <taxon>Neoptera</taxon>
        <taxon>Polyneoptera</taxon>
        <taxon>Phasmatodea</taxon>
        <taxon>Timematodea</taxon>
        <taxon>Timematoidea</taxon>
        <taxon>Timematidae</taxon>
        <taxon>Timema</taxon>
    </lineage>
</organism>
<keyword evidence="7" id="KW-0044">Antibiotic</keyword>
<dbReference type="Pfam" id="PF03769">
    <property type="entry name" value="Attacin_C"/>
    <property type="match status" value="1"/>
</dbReference>
<keyword evidence="6" id="KW-0391">Immunity</keyword>
<comment type="similarity">
    <text evidence="2">Belongs to the attacin/sarcotoxin-2 family.</text>
</comment>
<feature type="signal peptide" evidence="8">
    <location>
        <begin position="1"/>
        <end position="21"/>
    </location>
</feature>
<feature type="domain" description="Attacin C-terminal" evidence="9">
    <location>
        <begin position="104"/>
        <end position="155"/>
    </location>
</feature>
<name>A0ABN7NEZ9_TIMPD</name>
<sequence length="155" mass="16945">MMKSTLLLALVMVTAIPEAMLAVIPVQQLYYTKPTIYEGVDLYQTLPQRTLHIWDDAMLEPEHSRVRRQSGGGLTVDATRTQGGGTLVSAQGSGTVWRSADSQSQLSAQAQANLWRSSNGRSSLDATGSYSRNYGGPYGTGRPNYGGFLNFNHRF</sequence>
<reference evidence="10" key="1">
    <citation type="submission" date="2021-03" db="EMBL/GenBank/DDBJ databases">
        <authorList>
            <person name="Tran Van P."/>
        </authorList>
    </citation>
    <scope>NUCLEOTIDE SEQUENCE</scope>
</reference>
<dbReference type="Proteomes" id="UP001153148">
    <property type="component" value="Unassembled WGS sequence"/>
</dbReference>
<proteinExistence type="inferred from homology"/>
<feature type="chain" id="PRO_5045155376" description="Attacin C-terminal domain-containing protein" evidence="8">
    <location>
        <begin position="22"/>
        <end position="155"/>
    </location>
</feature>
<dbReference type="InterPro" id="IPR005521">
    <property type="entry name" value="Attacin_C"/>
</dbReference>
<keyword evidence="4" id="KW-0929">Antimicrobial</keyword>
<keyword evidence="11" id="KW-1185">Reference proteome</keyword>
<evidence type="ECO:0000256" key="4">
    <source>
        <dbReference type="ARBA" id="ARBA00022529"/>
    </source>
</evidence>
<comment type="caution">
    <text evidence="10">The sequence shown here is derived from an EMBL/GenBank/DDBJ whole genome shotgun (WGS) entry which is preliminary data.</text>
</comment>
<keyword evidence="5" id="KW-0399">Innate immunity</keyword>
<evidence type="ECO:0000256" key="5">
    <source>
        <dbReference type="ARBA" id="ARBA00022588"/>
    </source>
</evidence>
<evidence type="ECO:0000313" key="10">
    <source>
        <dbReference type="EMBL" id="CAG2053832.1"/>
    </source>
</evidence>
<gene>
    <name evidence="10" type="ORF">TPAB3V08_LOCUS876</name>
</gene>
<evidence type="ECO:0000256" key="8">
    <source>
        <dbReference type="SAM" id="SignalP"/>
    </source>
</evidence>
<evidence type="ECO:0000256" key="1">
    <source>
        <dbReference type="ARBA" id="ARBA00004613"/>
    </source>
</evidence>
<protein>
    <recommendedName>
        <fullName evidence="9">Attacin C-terminal domain-containing protein</fullName>
    </recommendedName>
</protein>
<evidence type="ECO:0000313" key="11">
    <source>
        <dbReference type="Proteomes" id="UP001153148"/>
    </source>
</evidence>
<comment type="subcellular location">
    <subcellularLocation>
        <location evidence="1">Secreted</location>
    </subcellularLocation>
</comment>
<keyword evidence="8" id="KW-0732">Signal</keyword>
<keyword evidence="3" id="KW-0964">Secreted</keyword>
<evidence type="ECO:0000259" key="9">
    <source>
        <dbReference type="Pfam" id="PF03769"/>
    </source>
</evidence>
<evidence type="ECO:0000256" key="6">
    <source>
        <dbReference type="ARBA" id="ARBA00022859"/>
    </source>
</evidence>
<dbReference type="EMBL" id="CAJPIN010000716">
    <property type="protein sequence ID" value="CAG2053832.1"/>
    <property type="molecule type" value="Genomic_DNA"/>
</dbReference>
<accession>A0ABN7NEZ9</accession>
<evidence type="ECO:0000256" key="2">
    <source>
        <dbReference type="ARBA" id="ARBA00007550"/>
    </source>
</evidence>